<feature type="compositionally biased region" description="Basic residues" evidence="1">
    <location>
        <begin position="337"/>
        <end position="348"/>
    </location>
</feature>
<feature type="region of interest" description="Disordered" evidence="1">
    <location>
        <begin position="313"/>
        <end position="377"/>
    </location>
</feature>
<feature type="compositionally biased region" description="Low complexity" evidence="1">
    <location>
        <begin position="55"/>
        <end position="69"/>
    </location>
</feature>
<evidence type="ECO:0000256" key="1">
    <source>
        <dbReference type="SAM" id="MobiDB-lite"/>
    </source>
</evidence>
<accession>A0A1I8FNQ5</accession>
<evidence type="ECO:0000313" key="3">
    <source>
        <dbReference type="WBParaSite" id="maker-unitig_42483-snap-gene-0.2-mRNA-1"/>
    </source>
</evidence>
<feature type="compositionally biased region" description="Polar residues" evidence="1">
    <location>
        <begin position="19"/>
        <end position="30"/>
    </location>
</feature>
<dbReference type="Proteomes" id="UP000095280">
    <property type="component" value="Unplaced"/>
</dbReference>
<keyword evidence="2" id="KW-1185">Reference proteome</keyword>
<feature type="region of interest" description="Disordered" evidence="1">
    <location>
        <begin position="1"/>
        <end position="71"/>
    </location>
</feature>
<organism evidence="2 3">
    <name type="scientific">Macrostomum lignano</name>
    <dbReference type="NCBI Taxonomy" id="282301"/>
    <lineage>
        <taxon>Eukaryota</taxon>
        <taxon>Metazoa</taxon>
        <taxon>Spiralia</taxon>
        <taxon>Lophotrochozoa</taxon>
        <taxon>Platyhelminthes</taxon>
        <taxon>Rhabditophora</taxon>
        <taxon>Macrostomorpha</taxon>
        <taxon>Macrostomida</taxon>
        <taxon>Macrostomidae</taxon>
        <taxon>Macrostomum</taxon>
    </lineage>
</organism>
<sequence>ADGQRKGTQCEERSRPTYGLTQPVNRQNRSPRGGPQAGATERDKECFGSDGGGPAASSLTATRASSTRRAAVRGRPGALRSVLSSTWTRPAMKAAATEARRNQRARIDASGSVDEVFQLFRRRACRNWAQCLLRIVEIVETNKVQKRPGQRARPPSARGWCPTYGLTHLSTGELLRTRDIALGAGSAYRSGRTMLNNDLVPAGRCPPTSPGFLINGCPKDREQAMAFEMMLVRPAGWSCSSTCRKMSCGQRLMRRGSGPIKRKLFRKDQDFQREDPVGGEVLRGRASWFGWTVQATVSEVFSRVRDGLMNFRPKTASKQEAHRRDARHLKAPGVAQRGHRPRRGHRRPLQSGLQDAEIKSNKTSDSIQSTVQARPKA</sequence>
<dbReference type="WBParaSite" id="maker-unitig_42483-snap-gene-0.2-mRNA-1">
    <property type="protein sequence ID" value="maker-unitig_42483-snap-gene-0.2-mRNA-1"/>
    <property type="gene ID" value="maker-unitig_42483-snap-gene-0.2"/>
</dbReference>
<proteinExistence type="predicted"/>
<name>A0A1I8FNQ5_9PLAT</name>
<dbReference type="AlphaFoldDB" id="A0A1I8FNQ5"/>
<protein>
    <submittedName>
        <fullName evidence="3">Tnp_DDE_dom domain-containing protein</fullName>
    </submittedName>
</protein>
<feature type="compositionally biased region" description="Polar residues" evidence="1">
    <location>
        <begin position="363"/>
        <end position="377"/>
    </location>
</feature>
<evidence type="ECO:0000313" key="2">
    <source>
        <dbReference type="Proteomes" id="UP000095280"/>
    </source>
</evidence>
<feature type="compositionally biased region" description="Basic and acidic residues" evidence="1">
    <location>
        <begin position="1"/>
        <end position="15"/>
    </location>
</feature>
<reference evidence="3" key="1">
    <citation type="submission" date="2016-11" db="UniProtKB">
        <authorList>
            <consortium name="WormBaseParasite"/>
        </authorList>
    </citation>
    <scope>IDENTIFICATION</scope>
</reference>